<dbReference type="EMBL" id="CAADFL010000254">
    <property type="protein sequence ID" value="VFK12768.1"/>
    <property type="molecule type" value="Genomic_DNA"/>
</dbReference>
<dbReference type="EC" id="2.6.1.11" evidence="5"/>
<feature type="binding site" evidence="5">
    <location>
        <begin position="101"/>
        <end position="102"/>
    </location>
    <ligand>
        <name>pyridoxal 5'-phosphate</name>
        <dbReference type="ChEBI" id="CHEBI:597326"/>
    </ligand>
</feature>
<dbReference type="InterPro" id="IPR049704">
    <property type="entry name" value="Aminotrans_3_PPA_site"/>
</dbReference>
<keyword evidence="3 5" id="KW-0808">Transferase</keyword>
<feature type="binding site" evidence="5">
    <location>
        <begin position="219"/>
        <end position="222"/>
    </location>
    <ligand>
        <name>pyridoxal 5'-phosphate</name>
        <dbReference type="ChEBI" id="CHEBI:597326"/>
    </ligand>
</feature>
<feature type="binding site" evidence="5">
    <location>
        <position position="133"/>
    </location>
    <ligand>
        <name>pyridoxal 5'-phosphate</name>
        <dbReference type="ChEBI" id="CHEBI:597326"/>
    </ligand>
</feature>
<dbReference type="InterPro" id="IPR015421">
    <property type="entry name" value="PyrdxlP-dep_Trfase_major"/>
</dbReference>
<evidence type="ECO:0000256" key="4">
    <source>
        <dbReference type="ARBA" id="ARBA00022898"/>
    </source>
</evidence>
<feature type="binding site" evidence="5">
    <location>
        <position position="136"/>
    </location>
    <ligand>
        <name>N(2)-acetyl-L-ornithine</name>
        <dbReference type="ChEBI" id="CHEBI:57805"/>
    </ligand>
</feature>
<organism evidence="7">
    <name type="scientific">Candidatus Kentrum sp. FM</name>
    <dbReference type="NCBI Taxonomy" id="2126340"/>
    <lineage>
        <taxon>Bacteria</taxon>
        <taxon>Pseudomonadati</taxon>
        <taxon>Pseudomonadota</taxon>
        <taxon>Gammaproteobacteria</taxon>
        <taxon>Candidatus Kentrum</taxon>
    </lineage>
</organism>
<dbReference type="AlphaFoldDB" id="A0A450T208"/>
<dbReference type="NCBIfam" id="NF002325">
    <property type="entry name" value="PRK01278.1"/>
    <property type="match status" value="1"/>
</dbReference>
<dbReference type="Gene3D" id="3.40.640.10">
    <property type="entry name" value="Type I PLP-dependent aspartate aminotransferase-like (Major domain)"/>
    <property type="match status" value="1"/>
</dbReference>
<comment type="pathway">
    <text evidence="5">Amino-acid biosynthesis; L-arginine biosynthesis; N(2)-acetyl-L-ornithine from L-glutamate: step 4/4.</text>
</comment>
<dbReference type="EMBL" id="CAADEZ010000186">
    <property type="protein sequence ID" value="VFJ57249.1"/>
    <property type="molecule type" value="Genomic_DNA"/>
</dbReference>
<keyword evidence="4 5" id="KW-0663">Pyridoxal phosphate</keyword>
<proteinExistence type="inferred from homology"/>
<dbReference type="EMBL" id="CAADFA010000275">
    <property type="protein sequence ID" value="VFJ60549.1"/>
    <property type="molecule type" value="Genomic_DNA"/>
</dbReference>
<comment type="miscellaneous">
    <text evidence="5">May also have succinyldiaminopimelate aminotransferase activity, thus carrying out the corresponding step in lysine biosynthesis.</text>
</comment>
<dbReference type="GO" id="GO:0003992">
    <property type="term" value="F:N2-acetyl-L-ornithine:2-oxoglutarate 5-aminotransferase activity"/>
    <property type="evidence" value="ECO:0007669"/>
    <property type="project" value="UniProtKB-UniRule"/>
</dbReference>
<dbReference type="SUPFAM" id="SSF53383">
    <property type="entry name" value="PLP-dependent transferases"/>
    <property type="match status" value="1"/>
</dbReference>
<evidence type="ECO:0000256" key="5">
    <source>
        <dbReference type="HAMAP-Rule" id="MF_01107"/>
    </source>
</evidence>
<evidence type="ECO:0000313" key="7">
    <source>
        <dbReference type="EMBL" id="VFJ60549.1"/>
    </source>
</evidence>
<dbReference type="Pfam" id="PF00202">
    <property type="entry name" value="Aminotran_3"/>
    <property type="match status" value="1"/>
</dbReference>
<dbReference type="PANTHER" id="PTHR11986">
    <property type="entry name" value="AMINOTRANSFERASE CLASS III"/>
    <property type="match status" value="1"/>
</dbReference>
<dbReference type="GO" id="GO:0042802">
    <property type="term" value="F:identical protein binding"/>
    <property type="evidence" value="ECO:0007669"/>
    <property type="project" value="TreeGrafter"/>
</dbReference>
<dbReference type="UniPathway" id="UPA00068">
    <property type="reaction ID" value="UER00109"/>
</dbReference>
<dbReference type="InterPro" id="IPR050103">
    <property type="entry name" value="Class-III_PLP-dep_AT"/>
</dbReference>
<dbReference type="HAMAP" id="MF_01107">
    <property type="entry name" value="ArgD_aminotrans_3"/>
    <property type="match status" value="1"/>
</dbReference>
<reference evidence="7" key="1">
    <citation type="submission" date="2019-02" db="EMBL/GenBank/DDBJ databases">
        <authorList>
            <person name="Gruber-Vodicka R. H."/>
            <person name="Seah K. B. B."/>
        </authorList>
    </citation>
    <scope>NUCLEOTIDE SEQUENCE</scope>
    <source>
        <strain evidence="6">BECK_BZ163</strain>
        <strain evidence="8">BECK_BZ164</strain>
        <strain evidence="7">BECK_BZ165</strain>
    </source>
</reference>
<dbReference type="InterPro" id="IPR005814">
    <property type="entry name" value="Aminotrans_3"/>
</dbReference>
<dbReference type="FunFam" id="3.40.640.10:FF:000004">
    <property type="entry name" value="Acetylornithine aminotransferase"/>
    <property type="match status" value="1"/>
</dbReference>
<accession>A0A450T208</accession>
<comment type="cofactor">
    <cofactor evidence="5">
        <name>pyridoxal 5'-phosphate</name>
        <dbReference type="ChEBI" id="CHEBI:597326"/>
    </cofactor>
    <text evidence="5">Binds 1 pyridoxal phosphate per subunit.</text>
</comment>
<protein>
    <recommendedName>
        <fullName evidence="5">Acetylornithine aminotransferase</fullName>
        <shortName evidence="5">ACOAT</shortName>
        <ecNumber evidence="5">2.6.1.11</ecNumber>
    </recommendedName>
</protein>
<evidence type="ECO:0000313" key="8">
    <source>
        <dbReference type="EMBL" id="VFK12768.1"/>
    </source>
</evidence>
<dbReference type="PROSITE" id="PS00600">
    <property type="entry name" value="AA_TRANSFER_CLASS_3"/>
    <property type="match status" value="1"/>
</dbReference>
<dbReference type="CDD" id="cd00610">
    <property type="entry name" value="OAT_like"/>
    <property type="match status" value="1"/>
</dbReference>
<comment type="similarity">
    <text evidence="5">Belongs to the class-III pyridoxal-phosphate-dependent aminotransferase family. ArgD subfamily.</text>
</comment>
<dbReference type="PIRSF" id="PIRSF000521">
    <property type="entry name" value="Transaminase_4ab_Lys_Orn"/>
    <property type="match status" value="1"/>
</dbReference>
<dbReference type="Gene3D" id="3.90.1150.10">
    <property type="entry name" value="Aspartate Aminotransferase, domain 1"/>
    <property type="match status" value="1"/>
</dbReference>
<dbReference type="NCBIfam" id="TIGR00707">
    <property type="entry name" value="argD"/>
    <property type="match status" value="1"/>
</dbReference>
<name>A0A450T208_9GAMM</name>
<comment type="catalytic activity">
    <reaction evidence="5">
        <text>N(2)-acetyl-L-ornithine + 2-oxoglutarate = N-acetyl-L-glutamate 5-semialdehyde + L-glutamate</text>
        <dbReference type="Rhea" id="RHEA:18049"/>
        <dbReference type="ChEBI" id="CHEBI:16810"/>
        <dbReference type="ChEBI" id="CHEBI:29123"/>
        <dbReference type="ChEBI" id="CHEBI:29985"/>
        <dbReference type="ChEBI" id="CHEBI:57805"/>
        <dbReference type="EC" id="2.6.1.11"/>
    </reaction>
</comment>
<sequence length="396" mass="41880">MSPSSMQTYARLPVGFTHGEGPWLWGTDGRKYLDLLSGLGVCGLGHAHPVVTRALSEQAGRLLHTSNLYGIPHQSGLADKLARLFDPSDPSSIKAFFCNSGTEANEAAIKIARRHGHNRGIESPGIIVAEGSFHGRTLAALSATGNEKIQAGFEPLVSGFLRVPFNDAAAIAALAGNPDVVAVLVEPIQGEGGVVVPDDDYLEAVRRICDEHGWLMMLDEVQTGMGRTGRWFAWQHAGTMESAMPDVMLLAKALGNGVPIGVCLARGPAGEVLTPGSHGSTFGGNPLACRTALAVIEVMEREGLVERAGHVGNALRSALTDALGGRGTVSEIRGKGLMIGVQFHRPCTELVGRALERGLLINVTAGNVLRLLPPLILGEQELARIVETIAELERDL</sequence>
<gene>
    <name evidence="5" type="primary">argD</name>
    <name evidence="6" type="ORF">BECKFM1743A_GA0114220_101862</name>
    <name evidence="8" type="ORF">BECKFM1743B_GA0114221_102543</name>
    <name evidence="7" type="ORF">BECKFM1743C_GA0114222_102753</name>
</gene>
<evidence type="ECO:0000256" key="2">
    <source>
        <dbReference type="ARBA" id="ARBA00022605"/>
    </source>
</evidence>
<evidence type="ECO:0000256" key="1">
    <source>
        <dbReference type="ARBA" id="ARBA00022576"/>
    </source>
</evidence>
<keyword evidence="2 5" id="KW-0028">Amino-acid biosynthesis</keyword>
<comment type="subcellular location">
    <subcellularLocation>
        <location evidence="5">Cytoplasm</location>
    </subcellularLocation>
</comment>
<evidence type="ECO:0000256" key="3">
    <source>
        <dbReference type="ARBA" id="ARBA00022679"/>
    </source>
</evidence>
<keyword evidence="5" id="KW-0055">Arginine biosynthesis</keyword>
<dbReference type="InterPro" id="IPR004636">
    <property type="entry name" value="AcOrn/SuccOrn_fam"/>
</dbReference>
<dbReference type="InterPro" id="IPR015422">
    <property type="entry name" value="PyrdxlP-dep_Trfase_small"/>
</dbReference>
<comment type="subunit">
    <text evidence="5">Homodimer.</text>
</comment>
<dbReference type="PANTHER" id="PTHR11986:SF79">
    <property type="entry name" value="ACETYLORNITHINE AMINOTRANSFERASE, MITOCHONDRIAL"/>
    <property type="match status" value="1"/>
</dbReference>
<dbReference type="GO" id="GO:0005737">
    <property type="term" value="C:cytoplasm"/>
    <property type="evidence" value="ECO:0007669"/>
    <property type="project" value="UniProtKB-SubCell"/>
</dbReference>
<feature type="modified residue" description="N6-(pyridoxal phosphate)lysine" evidence="5">
    <location>
        <position position="252"/>
    </location>
</feature>
<keyword evidence="5" id="KW-0963">Cytoplasm</keyword>
<feature type="binding site" evidence="5">
    <location>
        <position position="281"/>
    </location>
    <ligand>
        <name>pyridoxal 5'-phosphate</name>
        <dbReference type="ChEBI" id="CHEBI:597326"/>
    </ligand>
</feature>
<dbReference type="GO" id="GO:0006526">
    <property type="term" value="P:L-arginine biosynthetic process"/>
    <property type="evidence" value="ECO:0007669"/>
    <property type="project" value="UniProtKB-UniRule"/>
</dbReference>
<dbReference type="InterPro" id="IPR015424">
    <property type="entry name" value="PyrdxlP-dep_Trfase"/>
</dbReference>
<keyword evidence="1 5" id="KW-0032">Aminotransferase</keyword>
<dbReference type="GO" id="GO:0030170">
    <property type="term" value="F:pyridoxal phosphate binding"/>
    <property type="evidence" value="ECO:0007669"/>
    <property type="project" value="InterPro"/>
</dbReference>
<feature type="binding site" evidence="5">
    <location>
        <position position="280"/>
    </location>
    <ligand>
        <name>N(2)-acetyl-L-ornithine</name>
        <dbReference type="ChEBI" id="CHEBI:57805"/>
    </ligand>
</feature>
<evidence type="ECO:0000313" key="6">
    <source>
        <dbReference type="EMBL" id="VFJ57249.1"/>
    </source>
</evidence>